<dbReference type="AlphaFoldDB" id="A0A183UQL2"/>
<accession>A0A183UQL2</accession>
<evidence type="ECO:0000259" key="2">
    <source>
        <dbReference type="Pfam" id="PF01683"/>
    </source>
</evidence>
<dbReference type="EMBL" id="UYWY01020616">
    <property type="protein sequence ID" value="VDM42103.1"/>
    <property type="molecule type" value="Genomic_DNA"/>
</dbReference>
<dbReference type="InterPro" id="IPR052740">
    <property type="entry name" value="CE4"/>
</dbReference>
<feature type="domain" description="EB" evidence="2">
    <location>
        <begin position="146"/>
        <end position="192"/>
    </location>
</feature>
<dbReference type="WBParaSite" id="TCNE_0001078201-mRNA-1">
    <property type="protein sequence ID" value="TCNE_0001078201-mRNA-1"/>
    <property type="gene ID" value="TCNE_0001078201"/>
</dbReference>
<sequence>MRLSFLLLLTATGNTNVCAFPEGFFTKLTNFFRRKPTVPPSETTITYRRYQSPDDDLFGGVPPERNPSASCQTGQVYVEQAGACMIVQYPGQPCQYSEQCNGAEQGAYCLRLRCECPYGMTISGMSCAFSNPNCKQREHIWIEELGECKPVISPGLKGCSHSSQCSSAYMGTHCVHQMCTCPPPLYPVDGTCGQRCPQGHTYSSIAGECLPSESFLKFNLFVWHSYAVWFPSSKTNISPPNILDSVFGSIDFKNFFQTENFNLETSKRKCRRDQRFRFQNISSGNLAAI</sequence>
<dbReference type="InterPro" id="IPR006149">
    <property type="entry name" value="EB_dom"/>
</dbReference>
<feature type="chain" id="PRO_5044553339" evidence="1">
    <location>
        <begin position="20"/>
        <end position="289"/>
    </location>
</feature>
<evidence type="ECO:0000256" key="1">
    <source>
        <dbReference type="SAM" id="SignalP"/>
    </source>
</evidence>
<feature type="signal peptide" evidence="1">
    <location>
        <begin position="1"/>
        <end position="19"/>
    </location>
</feature>
<dbReference type="Pfam" id="PF01683">
    <property type="entry name" value="EB"/>
    <property type="match status" value="2"/>
</dbReference>
<dbReference type="PANTHER" id="PTHR45985">
    <property type="match status" value="1"/>
</dbReference>
<proteinExistence type="predicted"/>
<evidence type="ECO:0000313" key="4">
    <source>
        <dbReference type="Proteomes" id="UP000050794"/>
    </source>
</evidence>
<reference evidence="3 4" key="2">
    <citation type="submission" date="2018-11" db="EMBL/GenBank/DDBJ databases">
        <authorList>
            <consortium name="Pathogen Informatics"/>
        </authorList>
    </citation>
    <scope>NUCLEOTIDE SEQUENCE [LARGE SCALE GENOMIC DNA]</scope>
</reference>
<reference evidence="5" key="1">
    <citation type="submission" date="2016-06" db="UniProtKB">
        <authorList>
            <consortium name="WormBaseParasite"/>
        </authorList>
    </citation>
    <scope>IDENTIFICATION</scope>
</reference>
<name>A0A183UQL2_TOXCA</name>
<feature type="domain" description="EB" evidence="2">
    <location>
        <begin position="71"/>
        <end position="127"/>
    </location>
</feature>
<evidence type="ECO:0000313" key="5">
    <source>
        <dbReference type="WBParaSite" id="TCNE_0001078201-mRNA-1"/>
    </source>
</evidence>
<evidence type="ECO:0000313" key="3">
    <source>
        <dbReference type="EMBL" id="VDM42103.1"/>
    </source>
</evidence>
<organism evidence="4 5">
    <name type="scientific">Toxocara canis</name>
    <name type="common">Canine roundworm</name>
    <dbReference type="NCBI Taxonomy" id="6265"/>
    <lineage>
        <taxon>Eukaryota</taxon>
        <taxon>Metazoa</taxon>
        <taxon>Ecdysozoa</taxon>
        <taxon>Nematoda</taxon>
        <taxon>Chromadorea</taxon>
        <taxon>Rhabditida</taxon>
        <taxon>Spirurina</taxon>
        <taxon>Ascaridomorpha</taxon>
        <taxon>Ascaridoidea</taxon>
        <taxon>Toxocaridae</taxon>
        <taxon>Toxocara</taxon>
    </lineage>
</organism>
<gene>
    <name evidence="3" type="ORF">TCNE_LOCUS10782</name>
</gene>
<dbReference type="Proteomes" id="UP000050794">
    <property type="component" value="Unassembled WGS sequence"/>
</dbReference>
<dbReference type="PANTHER" id="PTHR45985:SF3">
    <property type="entry name" value="CHITIN DEACETYLASE-LIKE 4"/>
    <property type="match status" value="1"/>
</dbReference>
<keyword evidence="4" id="KW-1185">Reference proteome</keyword>
<protein>
    <submittedName>
        <fullName evidence="5">EB domain-containing protein</fullName>
    </submittedName>
</protein>
<keyword evidence="1" id="KW-0732">Signal</keyword>